<dbReference type="Proteomes" id="UP000887580">
    <property type="component" value="Unplaced"/>
</dbReference>
<organism evidence="1 2">
    <name type="scientific">Panagrolaimus sp. PS1159</name>
    <dbReference type="NCBI Taxonomy" id="55785"/>
    <lineage>
        <taxon>Eukaryota</taxon>
        <taxon>Metazoa</taxon>
        <taxon>Ecdysozoa</taxon>
        <taxon>Nematoda</taxon>
        <taxon>Chromadorea</taxon>
        <taxon>Rhabditida</taxon>
        <taxon>Tylenchina</taxon>
        <taxon>Panagrolaimomorpha</taxon>
        <taxon>Panagrolaimoidea</taxon>
        <taxon>Panagrolaimidae</taxon>
        <taxon>Panagrolaimus</taxon>
    </lineage>
</organism>
<dbReference type="WBParaSite" id="PS1159_v2.g18239.t1">
    <property type="protein sequence ID" value="PS1159_v2.g18239.t1"/>
    <property type="gene ID" value="PS1159_v2.g18239"/>
</dbReference>
<evidence type="ECO:0000313" key="2">
    <source>
        <dbReference type="WBParaSite" id="PS1159_v2.g18239.t1"/>
    </source>
</evidence>
<protein>
    <submittedName>
        <fullName evidence="2">Potassium channel domain-containing protein</fullName>
    </submittedName>
</protein>
<proteinExistence type="predicted"/>
<accession>A0AC35FKC3</accession>
<name>A0AC35FKC3_9BILA</name>
<reference evidence="2" key="1">
    <citation type="submission" date="2022-11" db="UniProtKB">
        <authorList>
            <consortium name="WormBaseParasite"/>
        </authorList>
    </citation>
    <scope>IDENTIFICATION</scope>
</reference>
<evidence type="ECO:0000313" key="1">
    <source>
        <dbReference type="Proteomes" id="UP000887580"/>
    </source>
</evidence>
<sequence>MSADFDSTQTWPRSLNPPKLPTSEAQTRAKVTAALANLKHHAKRRDSARVTELVGTLQDLLTNPDQSKDSPDATALDFSRTTMKPIREEPYFDSMILCESPKVARSRAPSRMNSISYADGIGSVLDLPVAAMPVIEDPEEPVWIKIVPHVILTLASITYLSLGAEMFRWLDPEIGKKPFHIVILLTFQICFTIGWGNVPPTTDLTQLLCIPYSIIGIPLLFATLSQYGRFLAENYSIDWIFLSAVVRHKATVKEKKRQMPISGAFNMLVLHQFIGIILFNTVFAKLGVVKAWYFVWITTAMIGFGDIAPEPANLLSTVAMLLYFAIGNIVIQAMLICICYHIQRVHLVLLKMYLYKLHCYANKKLNEARGTE</sequence>